<dbReference type="InterPro" id="IPR007502">
    <property type="entry name" value="Helicase-assoc_dom"/>
</dbReference>
<evidence type="ECO:0000256" key="3">
    <source>
        <dbReference type="ARBA" id="ARBA00022806"/>
    </source>
</evidence>
<name>A0A0A7EHP1_9GAMM</name>
<keyword evidence="1" id="KW-0547">Nucleotide-binding</keyword>
<dbReference type="STRING" id="1348114.OM33_14515"/>
<evidence type="ECO:0000256" key="4">
    <source>
        <dbReference type="ARBA" id="ARBA00022840"/>
    </source>
</evidence>
<dbReference type="InterPro" id="IPR014001">
    <property type="entry name" value="Helicase_ATP-bd"/>
</dbReference>
<dbReference type="OrthoDB" id="9805617at2"/>
<dbReference type="CDD" id="cd17990">
    <property type="entry name" value="DEXHc_HrpB"/>
    <property type="match status" value="1"/>
</dbReference>
<dbReference type="CDD" id="cd18791">
    <property type="entry name" value="SF2_C_RHA"/>
    <property type="match status" value="1"/>
</dbReference>
<evidence type="ECO:0000259" key="6">
    <source>
        <dbReference type="PROSITE" id="PS51192"/>
    </source>
</evidence>
<keyword evidence="3 8" id="KW-0347">Helicase</keyword>
<evidence type="ECO:0000259" key="7">
    <source>
        <dbReference type="PROSITE" id="PS51194"/>
    </source>
</evidence>
<dbReference type="SMART" id="SM00847">
    <property type="entry name" value="HA2"/>
    <property type="match status" value="1"/>
</dbReference>
<dbReference type="Gene3D" id="3.40.50.300">
    <property type="entry name" value="P-loop containing nucleotide triphosphate hydrolases"/>
    <property type="match status" value="2"/>
</dbReference>
<dbReference type="PANTHER" id="PTHR43519">
    <property type="entry name" value="ATP-DEPENDENT RNA HELICASE HRPB"/>
    <property type="match status" value="1"/>
</dbReference>
<dbReference type="HOGENOM" id="CLU_001832_5_6_6"/>
<dbReference type="PROSITE" id="PS51194">
    <property type="entry name" value="HELICASE_CTER"/>
    <property type="match status" value="1"/>
</dbReference>
<evidence type="ECO:0000256" key="1">
    <source>
        <dbReference type="ARBA" id="ARBA00022741"/>
    </source>
</evidence>
<dbReference type="Pfam" id="PF08482">
    <property type="entry name" value="HrpB_C"/>
    <property type="match status" value="1"/>
</dbReference>
<evidence type="ECO:0000256" key="5">
    <source>
        <dbReference type="SAM" id="MobiDB-lite"/>
    </source>
</evidence>
<dbReference type="EMBL" id="CP009888">
    <property type="protein sequence ID" value="AIY66185.1"/>
    <property type="molecule type" value="Genomic_DNA"/>
</dbReference>
<dbReference type="InterPro" id="IPR011545">
    <property type="entry name" value="DEAD/DEAH_box_helicase_dom"/>
</dbReference>
<dbReference type="SMART" id="SM00490">
    <property type="entry name" value="HELICc"/>
    <property type="match status" value="1"/>
</dbReference>
<dbReference type="GO" id="GO:0005524">
    <property type="term" value="F:ATP binding"/>
    <property type="evidence" value="ECO:0007669"/>
    <property type="project" value="UniProtKB-KW"/>
</dbReference>
<gene>
    <name evidence="8" type="ORF">OM33_14515</name>
</gene>
<dbReference type="InterPro" id="IPR013689">
    <property type="entry name" value="RNA_helicase_ATP-dep_HrpB_C"/>
</dbReference>
<dbReference type="KEGG" id="pseo:OM33_14515"/>
<evidence type="ECO:0000313" key="8">
    <source>
        <dbReference type="EMBL" id="AIY66185.1"/>
    </source>
</evidence>
<dbReference type="PIRSF" id="PIRSF005496">
    <property type="entry name" value="ATP_hel_hrpB"/>
    <property type="match status" value="1"/>
</dbReference>
<keyword evidence="2" id="KW-0378">Hydrolase</keyword>
<dbReference type="GO" id="GO:0016787">
    <property type="term" value="F:hydrolase activity"/>
    <property type="evidence" value="ECO:0007669"/>
    <property type="project" value="UniProtKB-KW"/>
</dbReference>
<proteinExistence type="predicted"/>
<dbReference type="PANTHER" id="PTHR43519:SF1">
    <property type="entry name" value="ATP-DEPENDENT RNA HELICASE HRPB"/>
    <property type="match status" value="1"/>
</dbReference>
<dbReference type="PROSITE" id="PS51192">
    <property type="entry name" value="HELICASE_ATP_BIND_1"/>
    <property type="match status" value="1"/>
</dbReference>
<dbReference type="SUPFAM" id="SSF52540">
    <property type="entry name" value="P-loop containing nucleoside triphosphate hydrolases"/>
    <property type="match status" value="1"/>
</dbReference>
<organism evidence="8 9">
    <name type="scientific">Pseudoalteromonas piratica</name>
    <dbReference type="NCBI Taxonomy" id="1348114"/>
    <lineage>
        <taxon>Bacteria</taxon>
        <taxon>Pseudomonadati</taxon>
        <taxon>Pseudomonadota</taxon>
        <taxon>Gammaproteobacteria</taxon>
        <taxon>Alteromonadales</taxon>
        <taxon>Pseudoalteromonadaceae</taxon>
        <taxon>Pseudoalteromonas</taxon>
    </lineage>
</organism>
<dbReference type="Proteomes" id="UP000030341">
    <property type="component" value="Chromosome 1"/>
</dbReference>
<dbReference type="InterPro" id="IPR001650">
    <property type="entry name" value="Helicase_C-like"/>
</dbReference>
<keyword evidence="9" id="KW-1185">Reference proteome</keyword>
<protein>
    <submittedName>
        <fullName evidence="8">DEAD/DEAH box helicase</fullName>
    </submittedName>
</protein>
<evidence type="ECO:0000313" key="9">
    <source>
        <dbReference type="Proteomes" id="UP000030341"/>
    </source>
</evidence>
<dbReference type="SMART" id="SM00487">
    <property type="entry name" value="DEXDc"/>
    <property type="match status" value="1"/>
</dbReference>
<accession>A0A0A7EHP1</accession>
<dbReference type="InterPro" id="IPR048333">
    <property type="entry name" value="HA2_WH"/>
</dbReference>
<dbReference type="GO" id="GO:0004386">
    <property type="term" value="F:helicase activity"/>
    <property type="evidence" value="ECO:0007669"/>
    <property type="project" value="UniProtKB-KW"/>
</dbReference>
<evidence type="ECO:0000256" key="2">
    <source>
        <dbReference type="ARBA" id="ARBA00022801"/>
    </source>
</evidence>
<dbReference type="InterPro" id="IPR056329">
    <property type="entry name" value="CON_HrpB"/>
</dbReference>
<dbReference type="Pfam" id="PF24473">
    <property type="entry name" value="CON_HrpB"/>
    <property type="match status" value="1"/>
</dbReference>
<dbReference type="Pfam" id="PF00271">
    <property type="entry name" value="Helicase_C"/>
    <property type="match status" value="1"/>
</dbReference>
<feature type="region of interest" description="Disordered" evidence="5">
    <location>
        <begin position="794"/>
        <end position="813"/>
    </location>
</feature>
<dbReference type="InterPro" id="IPR010225">
    <property type="entry name" value="HrpB"/>
</dbReference>
<feature type="domain" description="Helicase C-terminal" evidence="7">
    <location>
        <begin position="200"/>
        <end position="369"/>
    </location>
</feature>
<keyword evidence="4" id="KW-0067">ATP-binding</keyword>
<dbReference type="Pfam" id="PF04408">
    <property type="entry name" value="WHD_HA2"/>
    <property type="match status" value="1"/>
</dbReference>
<feature type="domain" description="Helicase ATP-binding" evidence="6">
    <location>
        <begin position="12"/>
        <end position="174"/>
    </location>
</feature>
<dbReference type="GO" id="GO:0003676">
    <property type="term" value="F:nucleic acid binding"/>
    <property type="evidence" value="ECO:0007669"/>
    <property type="project" value="InterPro"/>
</dbReference>
<dbReference type="InterPro" id="IPR049614">
    <property type="entry name" value="HrpB_DEXH"/>
</dbReference>
<dbReference type="Gene3D" id="1.20.120.1080">
    <property type="match status" value="1"/>
</dbReference>
<dbReference type="InterPro" id="IPR027417">
    <property type="entry name" value="P-loop_NTPase"/>
</dbReference>
<dbReference type="FunFam" id="3.40.50.300:FF:002125">
    <property type="entry name" value="ATP-dependent helicase HrpB"/>
    <property type="match status" value="1"/>
</dbReference>
<dbReference type="NCBIfam" id="TIGR01970">
    <property type="entry name" value="DEAH_box_HrpB"/>
    <property type="match status" value="1"/>
</dbReference>
<dbReference type="eggNOG" id="COG1643">
    <property type="taxonomic scope" value="Bacteria"/>
</dbReference>
<reference evidence="8 9" key="1">
    <citation type="submission" date="2014-11" db="EMBL/GenBank/DDBJ databases">
        <title>Complete Genome Sequence of Pseudoalteromonas sp. Strain OCN003 Isolated from Kaneohe Bay, Oahu, Hawaii.</title>
        <authorList>
            <person name="Beurmann S."/>
            <person name="Videau P."/>
            <person name="Ushijima B."/>
            <person name="Smith A.M."/>
            <person name="Aeby G.S."/>
            <person name="Callahan S.M."/>
            <person name="Belcaid M."/>
        </authorList>
    </citation>
    <scope>NUCLEOTIDE SEQUENCE [LARGE SCALE GENOMIC DNA]</scope>
    <source>
        <strain evidence="8 9">OCN003</strain>
    </source>
</reference>
<sequence length="813" mass="90145">MLPIQSVYHTLVNELLHNERVVLQAPPGAGKSTWLPLQLIKDNHFKRIVMLEPRRLAARNIANFLAECLDEPLGQTIGLCIRGERFVSKQTRLEIVTEGMLTRMLQDDPELNNIDLVIFDEFHERSIQAETALALAFEAQMAYRDDLKLLVMSATLDGERLSTEFDAPLVHSEGRQFPISEVYTPLTNEADWLSHIAPLTLKAVAEQTGSALVFLPGVKEIKAVESALLDAKKAGVIGQNTAIYALFGKQDKSTQQAALKPCDDESRKIVLTTNVAETSLTIDGIRIVVDSGKEKITQYNVKNGISQLLTVNIAKSSAVQRAGRAGRIEAGVVYRLGSKELFERRASHSTPEILRSDISQLILECANWGTTIDDLVLLDKPSVKQIDAAHELLLMLEAITPDGKITALGKKMLSYGTELRFAHMLLKAEKLDTDYPGVYVLAAYLVALFTSQSNRSNDIAVGLSLQLSKPQPSFTKELKLWLKRLKLSAVKYLPLEYLSLVMALAFPDRIAQKRGNGLRLANGAGASLPPDFPIYDDVLCIGDMGGASGQHVFNACKCDLTLIESALPYLFSSKDIAQFDESTGRFIAETHDCLGKLVLSRKPSNNPLSADEKAAAWCKIIERKGWQLVNLDDDAEQYIIRISLAHQFFPNEFPAISKSLLLDNLVSWLSPYLREVNSLVALKKIVILPAIKNLLDWQQQSRLDELLPERLAVPTGSKLKIHYQVDGPAKLAVKMQEMYGVATTPALADGNLALAIELLSPAMRPLQITQDLAGFWSSSYREVQKEMKGRYPKHFWPDDPANAKSTNKVKSRM</sequence>
<dbReference type="Pfam" id="PF00270">
    <property type="entry name" value="DEAD"/>
    <property type="match status" value="1"/>
</dbReference>
<dbReference type="RefSeq" id="WP_038642759.1">
    <property type="nucleotide sequence ID" value="NZ_CP009888.1"/>
</dbReference>
<dbReference type="AlphaFoldDB" id="A0A0A7EHP1"/>